<sequence>MVTATGSDGEEREGSEPVMVVENCEEELSDWLLSEYRHCAELWPGTVFTKVKRKQDRRIISDFAVARQEDALTFTGGRGCIILDHKAEKTLTRSEMFSHRYLIVGGILGYDRPLGRTAKLITRRFDPRKNITRNMGTVQMTIDSAVFVARAMLLGASLKDIEITERVEVKWDDTHSTILPYGYPLIDGRVIITPGLLDVLSKGWGGRGK</sequence>
<evidence type="ECO:0000313" key="2">
    <source>
        <dbReference type="EMBL" id="MBX8643195.1"/>
    </source>
</evidence>
<dbReference type="Pfam" id="PF04252">
    <property type="entry name" value="SFM1-like"/>
    <property type="match status" value="1"/>
</dbReference>
<reference evidence="1" key="1">
    <citation type="submission" date="2021-04" db="EMBL/GenBank/DDBJ databases">
        <title>Genomic insights into ecological role and evolution of a novel Thermoplasmata order Candidatus Sysuiplasmatales.</title>
        <authorList>
            <person name="Yuan Y."/>
        </authorList>
    </citation>
    <scope>NUCLEOTIDE SEQUENCE</scope>
    <source>
        <strain evidence="2">TUT19-bin139</strain>
        <strain evidence="1">YP2-bin.285</strain>
    </source>
</reference>
<dbReference type="GO" id="GO:0035241">
    <property type="term" value="F:protein-arginine omega-N monomethyltransferase activity"/>
    <property type="evidence" value="ECO:0007669"/>
    <property type="project" value="TreeGrafter"/>
</dbReference>
<protein>
    <submittedName>
        <fullName evidence="1">Uncharacterized protein</fullName>
    </submittedName>
</protein>
<dbReference type="InterPro" id="IPR007364">
    <property type="entry name" value="SFM1-like"/>
</dbReference>
<evidence type="ECO:0000313" key="1">
    <source>
        <dbReference type="EMBL" id="MBX8630980.1"/>
    </source>
</evidence>
<proteinExistence type="predicted"/>
<dbReference type="Proteomes" id="UP000750197">
    <property type="component" value="Unassembled WGS sequence"/>
</dbReference>
<comment type="caution">
    <text evidence="1">The sequence shown here is derived from an EMBL/GenBank/DDBJ whole genome shotgun (WGS) entry which is preliminary data.</text>
</comment>
<name>A0A8J7YLX1_9ARCH</name>
<dbReference type="AlphaFoldDB" id="A0A8J7YLX1"/>
<dbReference type="PANTHER" id="PTHR35517:SF1">
    <property type="entry name" value="PROTEIN ARGININE N-METHYLTRANSFERASE SFM1"/>
    <property type="match status" value="1"/>
</dbReference>
<dbReference type="Proteomes" id="UP000716004">
    <property type="component" value="Unassembled WGS sequence"/>
</dbReference>
<accession>A0A8J7YLX1</accession>
<dbReference type="EMBL" id="JAGVSJ010000001">
    <property type="protein sequence ID" value="MBX8630980.1"/>
    <property type="molecule type" value="Genomic_DNA"/>
</dbReference>
<gene>
    <name evidence="1" type="ORF">J9259_00420</name>
    <name evidence="2" type="ORF">KIY12_00455</name>
</gene>
<dbReference type="PANTHER" id="PTHR35517">
    <property type="entry name" value="PROTEIN ARGININE N-METHYLTRANSFERASE SFM1"/>
    <property type="match status" value="1"/>
</dbReference>
<organism evidence="1 3">
    <name type="scientific">Candidatus Sysuiplasma superficiale</name>
    <dbReference type="NCBI Taxonomy" id="2823368"/>
    <lineage>
        <taxon>Archaea</taxon>
        <taxon>Methanobacteriati</taxon>
        <taxon>Thermoplasmatota</taxon>
        <taxon>Thermoplasmata</taxon>
        <taxon>Candidatus Sysuiplasmatales</taxon>
        <taxon>Candidatus Sysuiplasmataceae</taxon>
        <taxon>Candidatus Sysuiplasma</taxon>
    </lineage>
</organism>
<dbReference type="EMBL" id="JAHEAC010000001">
    <property type="protein sequence ID" value="MBX8643195.1"/>
    <property type="molecule type" value="Genomic_DNA"/>
</dbReference>
<evidence type="ECO:0000313" key="3">
    <source>
        <dbReference type="Proteomes" id="UP000716004"/>
    </source>
</evidence>